<reference evidence="7 8" key="1">
    <citation type="journal article" date="2011" name="J. Bacteriol.">
        <title>Draft genome sequence of the anoxygenic filamentous phototrophic bacterium Oscillochloris trichoides subsp. DG-6.</title>
        <authorList>
            <person name="Kuznetsov B.B."/>
            <person name="Ivanovsky R.N."/>
            <person name="Keppen O.I."/>
            <person name="Sukhacheva M.V."/>
            <person name="Bumazhkin B.K."/>
            <person name="Patutina E.O."/>
            <person name="Beletsky A.V."/>
            <person name="Mardanov A.V."/>
            <person name="Baslerov R.V."/>
            <person name="Panteleeva A.N."/>
            <person name="Kolganova T.V."/>
            <person name="Ravin N.V."/>
            <person name="Skryabin K.G."/>
        </authorList>
    </citation>
    <scope>NUCLEOTIDE SEQUENCE [LARGE SCALE GENOMIC DNA]</scope>
    <source>
        <strain evidence="7 8">DG-6</strain>
    </source>
</reference>
<dbReference type="InterPro" id="IPR011629">
    <property type="entry name" value="CobW-like_C"/>
</dbReference>
<evidence type="ECO:0000256" key="3">
    <source>
        <dbReference type="ARBA" id="ARBA00023186"/>
    </source>
</evidence>
<protein>
    <submittedName>
        <fullName evidence="7">Cobalamin synthesis protein P47K</fullName>
    </submittedName>
</protein>
<dbReference type="GO" id="GO:0005737">
    <property type="term" value="C:cytoplasm"/>
    <property type="evidence" value="ECO:0007669"/>
    <property type="project" value="TreeGrafter"/>
</dbReference>
<dbReference type="InterPro" id="IPR003495">
    <property type="entry name" value="CobW/HypB/UreG_nucleotide-bd"/>
</dbReference>
<keyword evidence="3" id="KW-0143">Chaperone</keyword>
<evidence type="ECO:0000313" key="8">
    <source>
        <dbReference type="Proteomes" id="UP000054010"/>
    </source>
</evidence>
<comment type="caution">
    <text evidence="7">The sequence shown here is derived from an EMBL/GenBank/DDBJ whole genome shotgun (WGS) entry which is preliminary data.</text>
</comment>
<name>E1IGG5_9CHLR</name>
<dbReference type="STRING" id="765420.OSCT_2416"/>
<dbReference type="SUPFAM" id="SSF90002">
    <property type="entry name" value="Hypothetical protein YjiA, C-terminal domain"/>
    <property type="match status" value="1"/>
</dbReference>
<comment type="similarity">
    <text evidence="4">Belongs to the SIMIBI class G3E GTPase family. ZNG1 subfamily.</text>
</comment>
<dbReference type="eggNOG" id="COG0523">
    <property type="taxonomic scope" value="Bacteria"/>
</dbReference>
<evidence type="ECO:0000256" key="1">
    <source>
        <dbReference type="ARBA" id="ARBA00022741"/>
    </source>
</evidence>
<dbReference type="Gene3D" id="3.40.50.300">
    <property type="entry name" value="P-loop containing nucleotide triphosphate hydrolases"/>
    <property type="match status" value="1"/>
</dbReference>
<dbReference type="PANTHER" id="PTHR13748:SF62">
    <property type="entry name" value="COBW DOMAIN-CONTAINING PROTEIN"/>
    <property type="match status" value="1"/>
</dbReference>
<dbReference type="PANTHER" id="PTHR13748">
    <property type="entry name" value="COBW-RELATED"/>
    <property type="match status" value="1"/>
</dbReference>
<keyword evidence="8" id="KW-1185">Reference proteome</keyword>
<dbReference type="InterPro" id="IPR051316">
    <property type="entry name" value="Zinc-reg_GTPase_activator"/>
</dbReference>
<accession>E1IGG5</accession>
<dbReference type="Gene3D" id="3.30.1220.10">
    <property type="entry name" value="CobW-like, C-terminal domain"/>
    <property type="match status" value="1"/>
</dbReference>
<dbReference type="SMART" id="SM00833">
    <property type="entry name" value="CobW_C"/>
    <property type="match status" value="1"/>
</dbReference>
<dbReference type="EMBL" id="ADVR01000106">
    <property type="protein sequence ID" value="EFO79731.1"/>
    <property type="molecule type" value="Genomic_DNA"/>
</dbReference>
<evidence type="ECO:0000256" key="5">
    <source>
        <dbReference type="ARBA" id="ARBA00049117"/>
    </source>
</evidence>
<sequence length="317" mass="33588">MPPRITIVTGFLGSGKTTLLRGLLAAGAGRRVALVVNEIGAVGFDGAALERAGASAMIELTGGCLCCVAGSDLLLAVEDLINMADPDQIVIETTGLAEPGGLIRQVRAAGLALDAVVTVVAADGLEAALAASPVALWQIQAADLLVVSRVDVADAAQIVAVEAQLRHMNPRATIIPAAHGRIDPQLVFGPRLNPSDPLPMPEHRDLDGFSSFVWQSDTPIQRSRLTALLAALPKTIYRVKGLVHCGDAPWPDALHYVAGRLELSAFRPRAAIRPLNQLVWIGIAAHALQEDLVAQLEACHESEGRVAAWMLRYRDLF</sequence>
<dbReference type="Pfam" id="PF02492">
    <property type="entry name" value="cobW"/>
    <property type="match status" value="1"/>
</dbReference>
<keyword evidence="2" id="KW-0378">Hydrolase</keyword>
<dbReference type="SUPFAM" id="SSF52540">
    <property type="entry name" value="P-loop containing nucleoside triphosphate hydrolases"/>
    <property type="match status" value="1"/>
</dbReference>
<feature type="domain" description="CobW C-terminal" evidence="6">
    <location>
        <begin position="209"/>
        <end position="300"/>
    </location>
</feature>
<evidence type="ECO:0000256" key="4">
    <source>
        <dbReference type="ARBA" id="ARBA00034320"/>
    </source>
</evidence>
<dbReference type="AlphaFoldDB" id="E1IGG5"/>
<dbReference type="Pfam" id="PF07683">
    <property type="entry name" value="CobW_C"/>
    <property type="match status" value="1"/>
</dbReference>
<keyword evidence="1" id="KW-0547">Nucleotide-binding</keyword>
<organism evidence="7 8">
    <name type="scientific">Oscillochloris trichoides DG-6</name>
    <dbReference type="NCBI Taxonomy" id="765420"/>
    <lineage>
        <taxon>Bacteria</taxon>
        <taxon>Bacillati</taxon>
        <taxon>Chloroflexota</taxon>
        <taxon>Chloroflexia</taxon>
        <taxon>Chloroflexales</taxon>
        <taxon>Chloroflexineae</taxon>
        <taxon>Oscillochloridaceae</taxon>
        <taxon>Oscillochloris</taxon>
    </lineage>
</organism>
<evidence type="ECO:0000313" key="7">
    <source>
        <dbReference type="EMBL" id="EFO79731.1"/>
    </source>
</evidence>
<gene>
    <name evidence="7" type="ORF">OSCT_2416</name>
</gene>
<dbReference type="InterPro" id="IPR036627">
    <property type="entry name" value="CobW-likC_sf"/>
</dbReference>
<dbReference type="CDD" id="cd03112">
    <property type="entry name" value="CobW-like"/>
    <property type="match status" value="1"/>
</dbReference>
<dbReference type="HOGENOM" id="CLU_017452_1_1_0"/>
<dbReference type="Proteomes" id="UP000054010">
    <property type="component" value="Unassembled WGS sequence"/>
</dbReference>
<dbReference type="GO" id="GO:0016787">
    <property type="term" value="F:hydrolase activity"/>
    <property type="evidence" value="ECO:0007669"/>
    <property type="project" value="UniProtKB-KW"/>
</dbReference>
<proteinExistence type="inferred from homology"/>
<dbReference type="InterPro" id="IPR027417">
    <property type="entry name" value="P-loop_NTPase"/>
</dbReference>
<dbReference type="GO" id="GO:0000166">
    <property type="term" value="F:nucleotide binding"/>
    <property type="evidence" value="ECO:0007669"/>
    <property type="project" value="UniProtKB-KW"/>
</dbReference>
<evidence type="ECO:0000256" key="2">
    <source>
        <dbReference type="ARBA" id="ARBA00022801"/>
    </source>
</evidence>
<evidence type="ECO:0000259" key="6">
    <source>
        <dbReference type="SMART" id="SM00833"/>
    </source>
</evidence>
<comment type="catalytic activity">
    <reaction evidence="5">
        <text>GTP + H2O = GDP + phosphate + H(+)</text>
        <dbReference type="Rhea" id="RHEA:19669"/>
        <dbReference type="ChEBI" id="CHEBI:15377"/>
        <dbReference type="ChEBI" id="CHEBI:15378"/>
        <dbReference type="ChEBI" id="CHEBI:37565"/>
        <dbReference type="ChEBI" id="CHEBI:43474"/>
        <dbReference type="ChEBI" id="CHEBI:58189"/>
    </reaction>
    <physiologicalReaction direction="left-to-right" evidence="5">
        <dbReference type="Rhea" id="RHEA:19670"/>
    </physiologicalReaction>
</comment>